<protein>
    <submittedName>
        <fullName evidence="2">Unannotated protein</fullName>
    </submittedName>
</protein>
<dbReference type="PRINTS" id="PR00420">
    <property type="entry name" value="RNGMNOXGNASE"/>
</dbReference>
<organism evidence="2">
    <name type="scientific">freshwater metagenome</name>
    <dbReference type="NCBI Taxonomy" id="449393"/>
    <lineage>
        <taxon>unclassified sequences</taxon>
        <taxon>metagenomes</taxon>
        <taxon>ecological metagenomes</taxon>
    </lineage>
</organism>
<dbReference type="InterPro" id="IPR002937">
    <property type="entry name" value="Amino_oxidase"/>
</dbReference>
<dbReference type="Pfam" id="PF13450">
    <property type="entry name" value="NAD_binding_8"/>
    <property type="match status" value="1"/>
</dbReference>
<accession>A0A6J7JT41</accession>
<feature type="domain" description="Amine oxidase" evidence="1">
    <location>
        <begin position="113"/>
        <end position="322"/>
    </location>
</feature>
<dbReference type="PANTHER" id="PTHR16128">
    <property type="entry name" value="FAD/NAD(P)-BINDING OXIDOREDUCTASE FAMILY PROTEIN"/>
    <property type="match status" value="1"/>
</dbReference>
<dbReference type="Pfam" id="PF01593">
    <property type="entry name" value="Amino_oxidase"/>
    <property type="match status" value="1"/>
</dbReference>
<dbReference type="AlphaFoldDB" id="A0A6J7JT41"/>
<dbReference type="InterPro" id="IPR036188">
    <property type="entry name" value="FAD/NAD-bd_sf"/>
</dbReference>
<proteinExistence type="predicted"/>
<dbReference type="PANTHER" id="PTHR16128:SF5">
    <property type="entry name" value="FAD_NAD(P)-BINDING OXIDOREDUCTASE FAMILY PROTEIN"/>
    <property type="match status" value="1"/>
</dbReference>
<dbReference type="SUPFAM" id="SSF51905">
    <property type="entry name" value="FAD/NAD(P)-binding domain"/>
    <property type="match status" value="1"/>
</dbReference>
<name>A0A6J7JT41_9ZZZZ</name>
<sequence length="335" mass="35312">MAVPSVLIVGGGISGIAAAKSLAEAGVSCTIVDRGKRLGGRMAVRTLRDPGSRWDGRPVDVGASYFTVRDPAFASPVAHWETLGLARPWTDSLGVAGPDGLTGLSSGQMRWSAPAGLRALVEHMASSLDSDTVHHPREVAEVSWRDGQPWADGEPYDLVLLCGPDPQMLRLLSGDATDPITAVLSDSQWEPVLALTAVYDKRHWPHITGIFVNDSDVLGFVADDGSRRGDDAPVLVAHAASHFAAQHLADPAAAGPAMVEATHRVLGISAEPLHTHVQRWSLARPLAGRDEPHLLNERLGIGLAGDSWHGGPRVEAAWLSGTSLGRAAATRLLSG</sequence>
<dbReference type="GO" id="GO:0016491">
    <property type="term" value="F:oxidoreductase activity"/>
    <property type="evidence" value="ECO:0007669"/>
    <property type="project" value="InterPro"/>
</dbReference>
<dbReference type="Gene3D" id="3.90.660.10">
    <property type="match status" value="1"/>
</dbReference>
<evidence type="ECO:0000259" key="1">
    <source>
        <dbReference type="Pfam" id="PF01593"/>
    </source>
</evidence>
<evidence type="ECO:0000313" key="2">
    <source>
        <dbReference type="EMBL" id="CAB4945404.1"/>
    </source>
</evidence>
<gene>
    <name evidence="2" type="ORF">UFOPK3773_01096</name>
</gene>
<reference evidence="2" key="1">
    <citation type="submission" date="2020-05" db="EMBL/GenBank/DDBJ databases">
        <authorList>
            <person name="Chiriac C."/>
            <person name="Salcher M."/>
            <person name="Ghai R."/>
            <person name="Kavagutti S V."/>
        </authorList>
    </citation>
    <scope>NUCLEOTIDE SEQUENCE</scope>
</reference>
<dbReference type="EMBL" id="CAFBNF010000113">
    <property type="protein sequence ID" value="CAB4945404.1"/>
    <property type="molecule type" value="Genomic_DNA"/>
</dbReference>
<dbReference type="Gene3D" id="3.50.50.60">
    <property type="entry name" value="FAD/NAD(P)-binding domain"/>
    <property type="match status" value="1"/>
</dbReference>